<dbReference type="Gene3D" id="3.50.50.60">
    <property type="entry name" value="FAD/NAD(P)-binding domain"/>
    <property type="match status" value="2"/>
</dbReference>
<reference evidence="21 22" key="1">
    <citation type="journal article" date="2010" name="Appl. Environ. Microbiol.">
        <title>The genome sequence of Psychrobacter arcticus 273-4, a psychroactive Siberian permafrost bacterium, reveals mechanisms for adaptation to low-temperature growth.</title>
        <authorList>
            <person name="Ayala-del-Rio H.L."/>
            <person name="Chain P.S."/>
            <person name="Grzymski J.J."/>
            <person name="Ponder M.A."/>
            <person name="Ivanova N."/>
            <person name="Bergholz P.W."/>
            <person name="Di Bartolo G."/>
            <person name="Hauser L."/>
            <person name="Land M."/>
            <person name="Bakermans C."/>
            <person name="Rodrigues D."/>
            <person name="Klappenbach J."/>
            <person name="Zarka D."/>
            <person name="Larimer F."/>
            <person name="Richardson P."/>
            <person name="Murray A."/>
            <person name="Thomashow M."/>
            <person name="Tiedje J.M."/>
        </authorList>
    </citation>
    <scope>NUCLEOTIDE SEQUENCE [LARGE SCALE GENOMIC DNA]</scope>
    <source>
        <strain evidence="22">DSM 17307 / VKM B-2377 / 273-4</strain>
    </source>
</reference>
<dbReference type="KEGG" id="par:Psyc_1693"/>
<dbReference type="Pfam" id="PF07992">
    <property type="entry name" value="Pyr_redox_2"/>
    <property type="match status" value="1"/>
</dbReference>
<protein>
    <recommendedName>
        <fullName evidence="5">Glutathione reductase</fullName>
        <ecNumber evidence="4">1.8.1.7</ecNumber>
    </recommendedName>
</protein>
<evidence type="ECO:0000256" key="14">
    <source>
        <dbReference type="ARBA" id="ARBA00056905"/>
    </source>
</evidence>
<evidence type="ECO:0000313" key="21">
    <source>
        <dbReference type="EMBL" id="AAZ19541.1"/>
    </source>
</evidence>
<evidence type="ECO:0000256" key="15">
    <source>
        <dbReference type="PIRSR" id="PIRSR000350-2"/>
    </source>
</evidence>
<evidence type="ECO:0000256" key="4">
    <source>
        <dbReference type="ARBA" id="ARBA00012607"/>
    </source>
</evidence>
<dbReference type="InterPro" id="IPR046952">
    <property type="entry name" value="GSHR/TRXR-like"/>
</dbReference>
<dbReference type="EC" id="1.8.1.7" evidence="4"/>
<dbReference type="PIRSF" id="PIRSF000350">
    <property type="entry name" value="Mercury_reductase_MerA"/>
    <property type="match status" value="1"/>
</dbReference>
<feature type="domain" description="FAD/NAD(P)-binding" evidence="20">
    <location>
        <begin position="5"/>
        <end position="319"/>
    </location>
</feature>
<dbReference type="PRINTS" id="PR00368">
    <property type="entry name" value="FADPNR"/>
</dbReference>
<feature type="binding site" evidence="16">
    <location>
        <position position="303"/>
    </location>
    <ligand>
        <name>FAD</name>
        <dbReference type="ChEBI" id="CHEBI:57692"/>
    </ligand>
</feature>
<evidence type="ECO:0000256" key="17">
    <source>
        <dbReference type="PIRSR" id="PIRSR000350-4"/>
    </source>
</evidence>
<evidence type="ECO:0000256" key="11">
    <source>
        <dbReference type="ARBA" id="ARBA00023157"/>
    </source>
</evidence>
<dbReference type="InterPro" id="IPR001100">
    <property type="entry name" value="Pyr_nuc-diS_OxRdtase"/>
</dbReference>
<dbReference type="InterPro" id="IPR006322">
    <property type="entry name" value="Glutathione_Rdtase_euk/bac"/>
</dbReference>
<keyword evidence="8 16" id="KW-0274">FAD</keyword>
<dbReference type="GO" id="GO:0005829">
    <property type="term" value="C:cytosol"/>
    <property type="evidence" value="ECO:0007669"/>
    <property type="project" value="TreeGrafter"/>
</dbReference>
<dbReference type="InterPro" id="IPR016156">
    <property type="entry name" value="FAD/NAD-linked_Rdtase_dimer_sf"/>
</dbReference>
<feature type="disulfide bond" description="Redox-active" evidence="17">
    <location>
        <begin position="42"/>
        <end position="47"/>
    </location>
</feature>
<dbReference type="STRING" id="259536.Psyc_1693"/>
<evidence type="ECO:0000256" key="2">
    <source>
        <dbReference type="ARBA" id="ARBA00007532"/>
    </source>
</evidence>
<accession>Q4FR17</accession>
<sequence>MTKHYDYIAIGGGSGGIASINRAASYGKKCAIIEANQLGGTCVNLGCVPKKVMWYGAQVAEAIHKYAPDYGFDVEFKGFDFQKLVNSRQQYIENIHRSYDNNLAKNGVEVIKGFAKFVDTNTVEVNGELITADHILIATGGHPIRPDIKGTEHGIDSDGFFALNELPKRVAIVGAGYIAVEIAGVLNSLGAEVHQYVRQHSPLRSFDHSIVETLLIEMEQDGIQLHTNTTLTEVVKNDDGSLTLCTESGSLDTVDCLIWAIGRAPSTDNINLQVTGVETTEFGKIKVDKFQNTNVKGIYAVGDIIENSVDLTPVAIAAGRRLSERLFNNKPDEHLNYELIPTVVFTHPAIGTIGLSEIDAVNQFGKDNIKCYSSTFTPMYSAVTQHRQKCMMKLVCLGDDEKVIGLHGIGFGIDEMIQGFAVAIKMGATKADFDNTIAIHPTGAEEFVTMR</sequence>
<gene>
    <name evidence="21" type="primary">gor</name>
    <name evidence="21" type="ordered locus">Psyc_1693</name>
</gene>
<proteinExistence type="inferred from homology"/>
<dbReference type="AlphaFoldDB" id="Q4FR17"/>
<evidence type="ECO:0000313" key="22">
    <source>
        <dbReference type="Proteomes" id="UP000000546"/>
    </source>
</evidence>
<dbReference type="GO" id="GO:0034599">
    <property type="term" value="P:cellular response to oxidative stress"/>
    <property type="evidence" value="ECO:0007669"/>
    <property type="project" value="TreeGrafter"/>
</dbReference>
<evidence type="ECO:0000256" key="13">
    <source>
        <dbReference type="ARBA" id="ARBA00049142"/>
    </source>
</evidence>
<keyword evidence="16" id="KW-0547">Nucleotide-binding</keyword>
<keyword evidence="10 18" id="KW-0560">Oxidoreductase</keyword>
<dbReference type="PRINTS" id="PR00411">
    <property type="entry name" value="PNDRDTASEI"/>
</dbReference>
<dbReference type="InterPro" id="IPR012999">
    <property type="entry name" value="Pyr_OxRdtase_I_AS"/>
</dbReference>
<dbReference type="GO" id="GO:0004362">
    <property type="term" value="F:glutathione-disulfide reductase (NADPH) activity"/>
    <property type="evidence" value="ECO:0007669"/>
    <property type="project" value="UniProtKB-EC"/>
</dbReference>
<evidence type="ECO:0000259" key="19">
    <source>
        <dbReference type="Pfam" id="PF02852"/>
    </source>
</evidence>
<keyword evidence="16" id="KW-0520">NAD</keyword>
<keyword evidence="12 18" id="KW-0676">Redox-active center</keyword>
<comment type="similarity">
    <text evidence="2 18">Belongs to the class-I pyridine nucleotide-disulfide oxidoreductase family.</text>
</comment>
<dbReference type="NCBIfam" id="NF004776">
    <property type="entry name" value="PRK06116.1"/>
    <property type="match status" value="1"/>
</dbReference>
<evidence type="ECO:0000256" key="12">
    <source>
        <dbReference type="ARBA" id="ARBA00023284"/>
    </source>
</evidence>
<dbReference type="FunFam" id="3.50.50.60:FF:000030">
    <property type="entry name" value="Glutathione reductase"/>
    <property type="match status" value="1"/>
</dbReference>
<keyword evidence="6" id="KW-0963">Cytoplasm</keyword>
<keyword evidence="22" id="KW-1185">Reference proteome</keyword>
<dbReference type="PANTHER" id="PTHR42737">
    <property type="entry name" value="GLUTATHIONE REDUCTASE"/>
    <property type="match status" value="1"/>
</dbReference>
<dbReference type="Gene3D" id="3.30.390.30">
    <property type="match status" value="1"/>
</dbReference>
<evidence type="ECO:0000256" key="8">
    <source>
        <dbReference type="ARBA" id="ARBA00022827"/>
    </source>
</evidence>
<dbReference type="HOGENOM" id="CLU_016755_2_2_6"/>
<dbReference type="GO" id="GO:0050660">
    <property type="term" value="F:flavin adenine dinucleotide binding"/>
    <property type="evidence" value="ECO:0007669"/>
    <property type="project" value="InterPro"/>
</dbReference>
<dbReference type="InterPro" id="IPR036188">
    <property type="entry name" value="FAD/NAD-bd_sf"/>
</dbReference>
<dbReference type="GO" id="GO:0045454">
    <property type="term" value="P:cell redox homeostasis"/>
    <property type="evidence" value="ECO:0007669"/>
    <property type="project" value="InterPro"/>
</dbReference>
<evidence type="ECO:0000256" key="5">
    <source>
        <dbReference type="ARBA" id="ARBA00017111"/>
    </source>
</evidence>
<comment type="function">
    <text evidence="14">Catalyzes the reduction of glutathione disulfide (GSSG) to reduced glutathione (GSH). Constitutes the major mechanism to maintain a high GSH:GSSG ratio in the cytosol.</text>
</comment>
<comment type="cofactor">
    <cofactor evidence="16">
        <name>FAD</name>
        <dbReference type="ChEBI" id="CHEBI:57692"/>
    </cofactor>
    <text evidence="16">Binds 1 FAD per subunit.</text>
</comment>
<feature type="active site" description="Proton acceptor" evidence="15">
    <location>
        <position position="440"/>
    </location>
</feature>
<evidence type="ECO:0000256" key="10">
    <source>
        <dbReference type="ARBA" id="ARBA00023002"/>
    </source>
</evidence>
<dbReference type="Proteomes" id="UP000000546">
    <property type="component" value="Chromosome"/>
</dbReference>
<comment type="subcellular location">
    <subcellularLocation>
        <location evidence="1">Cytoplasm</location>
    </subcellularLocation>
</comment>
<dbReference type="InterPro" id="IPR004099">
    <property type="entry name" value="Pyr_nucl-diS_OxRdtase_dimer"/>
</dbReference>
<evidence type="ECO:0000256" key="9">
    <source>
        <dbReference type="ARBA" id="ARBA00022857"/>
    </source>
</evidence>
<dbReference type="Pfam" id="PF02852">
    <property type="entry name" value="Pyr_redox_dim"/>
    <property type="match status" value="1"/>
</dbReference>
<dbReference type="eggNOG" id="COG1249">
    <property type="taxonomic scope" value="Bacteria"/>
</dbReference>
<dbReference type="SUPFAM" id="SSF51905">
    <property type="entry name" value="FAD/NAD(P)-binding domain"/>
    <property type="match status" value="1"/>
</dbReference>
<keyword evidence="7 18" id="KW-0285">Flavoprotein</keyword>
<dbReference type="NCBIfam" id="TIGR01421">
    <property type="entry name" value="gluta_reduc_1"/>
    <property type="match status" value="1"/>
</dbReference>
<evidence type="ECO:0000256" key="1">
    <source>
        <dbReference type="ARBA" id="ARBA00004496"/>
    </source>
</evidence>
<dbReference type="OrthoDB" id="9800167at2"/>
<comment type="catalytic activity">
    <reaction evidence="13">
        <text>2 glutathione + NADP(+) = glutathione disulfide + NADPH + H(+)</text>
        <dbReference type="Rhea" id="RHEA:11740"/>
        <dbReference type="ChEBI" id="CHEBI:15378"/>
        <dbReference type="ChEBI" id="CHEBI:57783"/>
        <dbReference type="ChEBI" id="CHEBI:57925"/>
        <dbReference type="ChEBI" id="CHEBI:58297"/>
        <dbReference type="ChEBI" id="CHEBI:58349"/>
        <dbReference type="EC" id="1.8.1.7"/>
    </reaction>
</comment>
<evidence type="ECO:0000256" key="3">
    <source>
        <dbReference type="ARBA" id="ARBA00011738"/>
    </source>
</evidence>
<evidence type="ECO:0000256" key="7">
    <source>
        <dbReference type="ARBA" id="ARBA00022630"/>
    </source>
</evidence>
<feature type="binding site" evidence="16">
    <location>
        <position position="262"/>
    </location>
    <ligand>
        <name>NAD(+)</name>
        <dbReference type="ChEBI" id="CHEBI:57540"/>
    </ligand>
</feature>
<dbReference type="PANTHER" id="PTHR42737:SF2">
    <property type="entry name" value="GLUTATHIONE REDUCTASE"/>
    <property type="match status" value="1"/>
</dbReference>
<evidence type="ECO:0000256" key="6">
    <source>
        <dbReference type="ARBA" id="ARBA00022490"/>
    </source>
</evidence>
<dbReference type="RefSeq" id="WP_011280955.1">
    <property type="nucleotide sequence ID" value="NC_007204.1"/>
</dbReference>
<feature type="domain" description="Pyridine nucleotide-disulphide oxidoreductase dimerisation" evidence="19">
    <location>
        <begin position="340"/>
        <end position="450"/>
    </location>
</feature>
<dbReference type="FunFam" id="3.30.390.30:FF:000003">
    <property type="entry name" value="Glutathione reductase"/>
    <property type="match status" value="1"/>
</dbReference>
<comment type="subunit">
    <text evidence="3">Homodimer.</text>
</comment>
<feature type="binding site" evidence="16">
    <location>
        <position position="51"/>
    </location>
    <ligand>
        <name>FAD</name>
        <dbReference type="ChEBI" id="CHEBI:57692"/>
    </ligand>
</feature>
<name>Q4FR17_PSYA2</name>
<evidence type="ECO:0000259" key="20">
    <source>
        <dbReference type="Pfam" id="PF07992"/>
    </source>
</evidence>
<evidence type="ECO:0000256" key="16">
    <source>
        <dbReference type="PIRSR" id="PIRSR000350-3"/>
    </source>
</evidence>
<dbReference type="GO" id="GO:0006749">
    <property type="term" value="P:glutathione metabolic process"/>
    <property type="evidence" value="ECO:0007669"/>
    <property type="project" value="InterPro"/>
</dbReference>
<dbReference type="EMBL" id="CP000082">
    <property type="protein sequence ID" value="AAZ19541.1"/>
    <property type="molecule type" value="Genomic_DNA"/>
</dbReference>
<organism evidence="21 22">
    <name type="scientific">Psychrobacter arcticus (strain DSM 17307 / VKM B-2377 / 273-4)</name>
    <dbReference type="NCBI Taxonomy" id="259536"/>
    <lineage>
        <taxon>Bacteria</taxon>
        <taxon>Pseudomonadati</taxon>
        <taxon>Pseudomonadota</taxon>
        <taxon>Gammaproteobacteria</taxon>
        <taxon>Moraxellales</taxon>
        <taxon>Moraxellaceae</taxon>
        <taxon>Psychrobacter</taxon>
    </lineage>
</organism>
<keyword evidence="9" id="KW-0521">NADP</keyword>
<dbReference type="GO" id="GO:0050661">
    <property type="term" value="F:NADP binding"/>
    <property type="evidence" value="ECO:0007669"/>
    <property type="project" value="InterPro"/>
</dbReference>
<dbReference type="SMR" id="Q4FR17"/>
<evidence type="ECO:0000256" key="18">
    <source>
        <dbReference type="RuleBase" id="RU003691"/>
    </source>
</evidence>
<dbReference type="InterPro" id="IPR023753">
    <property type="entry name" value="FAD/NAD-binding_dom"/>
</dbReference>
<dbReference type="SUPFAM" id="SSF55424">
    <property type="entry name" value="FAD/NAD-linked reductases, dimerisation (C-terminal) domain"/>
    <property type="match status" value="1"/>
</dbReference>
<feature type="binding site" evidence="16">
    <location>
        <begin position="174"/>
        <end position="181"/>
    </location>
    <ligand>
        <name>NAD(+)</name>
        <dbReference type="ChEBI" id="CHEBI:57540"/>
    </ligand>
</feature>
<keyword evidence="11" id="KW-1015">Disulfide bond</keyword>
<dbReference type="PROSITE" id="PS00076">
    <property type="entry name" value="PYRIDINE_REDOX_1"/>
    <property type="match status" value="1"/>
</dbReference>